<organism evidence="3 4">
    <name type="scientific">Lymnaea stagnalis</name>
    <name type="common">Great pond snail</name>
    <name type="synonym">Helix stagnalis</name>
    <dbReference type="NCBI Taxonomy" id="6523"/>
    <lineage>
        <taxon>Eukaryota</taxon>
        <taxon>Metazoa</taxon>
        <taxon>Spiralia</taxon>
        <taxon>Lophotrochozoa</taxon>
        <taxon>Mollusca</taxon>
        <taxon>Gastropoda</taxon>
        <taxon>Heterobranchia</taxon>
        <taxon>Euthyneura</taxon>
        <taxon>Panpulmonata</taxon>
        <taxon>Hygrophila</taxon>
        <taxon>Lymnaeoidea</taxon>
        <taxon>Lymnaeidae</taxon>
        <taxon>Lymnaea</taxon>
    </lineage>
</organism>
<dbReference type="Proteomes" id="UP001497497">
    <property type="component" value="Unassembled WGS sequence"/>
</dbReference>
<feature type="compositionally biased region" description="Basic residues" evidence="1">
    <location>
        <begin position="1"/>
        <end position="23"/>
    </location>
</feature>
<keyword evidence="4" id="KW-1185">Reference proteome</keyword>
<evidence type="ECO:0000313" key="3">
    <source>
        <dbReference type="EMBL" id="CAL1542335.1"/>
    </source>
</evidence>
<gene>
    <name evidence="3" type="ORF">GSLYS_00015929001</name>
</gene>
<dbReference type="SUPFAM" id="SSF49842">
    <property type="entry name" value="TNF-like"/>
    <property type="match status" value="1"/>
</dbReference>
<evidence type="ECO:0000259" key="2">
    <source>
        <dbReference type="Pfam" id="PF00386"/>
    </source>
</evidence>
<protein>
    <recommendedName>
        <fullName evidence="2">C1q domain-containing protein</fullName>
    </recommendedName>
</protein>
<evidence type="ECO:0000313" key="4">
    <source>
        <dbReference type="Proteomes" id="UP001497497"/>
    </source>
</evidence>
<feature type="domain" description="C1q" evidence="2">
    <location>
        <begin position="199"/>
        <end position="288"/>
    </location>
</feature>
<comment type="caution">
    <text evidence="3">The sequence shown here is derived from an EMBL/GenBank/DDBJ whole genome shotgun (WGS) entry which is preliminary data.</text>
</comment>
<name>A0AAV2I6J9_LYMST</name>
<dbReference type="InterPro" id="IPR001073">
    <property type="entry name" value="C1q_dom"/>
</dbReference>
<dbReference type="Pfam" id="PF00386">
    <property type="entry name" value="C1q"/>
    <property type="match status" value="1"/>
</dbReference>
<accession>A0AAV2I6J9</accession>
<evidence type="ECO:0000256" key="1">
    <source>
        <dbReference type="SAM" id="MobiDB-lite"/>
    </source>
</evidence>
<dbReference type="InterPro" id="IPR008983">
    <property type="entry name" value="Tumour_necrosis_fac-like_dom"/>
</dbReference>
<dbReference type="Gene3D" id="2.60.120.40">
    <property type="match status" value="1"/>
</dbReference>
<dbReference type="AlphaFoldDB" id="A0AAV2I6J9"/>
<sequence length="308" mass="34726">MVGKDKKKISRTKSNFKIKKKKMASNEQEPGRPSNIRHREILIKKLNSVKEEFEEIITQVQSELDALDIGGAASEQECANQLWTIGERIEFLREKSKECSAGQQIAALDMDTRKCFSSLSRGIAACERRIDDLIKWRNESYEDLNTICMSVSTKCDSLMATIKNDIGNMARKIDQMEKEWVKPSIGFFAMKHCPLPAGDVTEFNAEANYGRHFDPASGRFTAPLHGLYVISLITNFPSNTFYISCILKAITPSALKSSSLCNVYANQSITRCVEMDAGDEIYLKSSMNEQTPEIFVQFSCCLLRRGNI</sequence>
<dbReference type="EMBL" id="CAXITT010000481">
    <property type="protein sequence ID" value="CAL1542335.1"/>
    <property type="molecule type" value="Genomic_DNA"/>
</dbReference>
<feature type="region of interest" description="Disordered" evidence="1">
    <location>
        <begin position="1"/>
        <end position="35"/>
    </location>
</feature>
<proteinExistence type="predicted"/>
<reference evidence="3 4" key="1">
    <citation type="submission" date="2024-04" db="EMBL/GenBank/DDBJ databases">
        <authorList>
            <consortium name="Genoscope - CEA"/>
            <person name="William W."/>
        </authorList>
    </citation>
    <scope>NUCLEOTIDE SEQUENCE [LARGE SCALE GENOMIC DNA]</scope>
</reference>